<dbReference type="SUPFAM" id="SSF63712">
    <property type="entry name" value="Nicotinic receptor ligand binding domain-like"/>
    <property type="match status" value="1"/>
</dbReference>
<keyword evidence="8" id="KW-0675">Receptor</keyword>
<evidence type="ECO:0000256" key="2">
    <source>
        <dbReference type="ARBA" id="ARBA00022692"/>
    </source>
</evidence>
<dbReference type="Gene3D" id="2.70.170.10">
    <property type="entry name" value="Neurotransmitter-gated ion-channel ligand-binding domain"/>
    <property type="match status" value="1"/>
</dbReference>
<keyword evidence="5" id="KW-0813">Transport</keyword>
<keyword evidence="5" id="KW-0406">Ion transport</keyword>
<evidence type="ECO:0000313" key="9">
    <source>
        <dbReference type="Proteomes" id="UP001249851"/>
    </source>
</evidence>
<gene>
    <name evidence="8" type="ORF">P5673_010684</name>
</gene>
<reference evidence="8" key="1">
    <citation type="journal article" date="2023" name="G3 (Bethesda)">
        <title>Whole genome assembly and annotation of the endangered Caribbean coral Acropora cervicornis.</title>
        <authorList>
            <person name="Selwyn J.D."/>
            <person name="Vollmer S.V."/>
        </authorList>
    </citation>
    <scope>NUCLEOTIDE SEQUENCE</scope>
    <source>
        <strain evidence="8">K2</strain>
    </source>
</reference>
<dbReference type="Gene3D" id="1.20.58.390">
    <property type="entry name" value="Neurotransmitter-gated ion-channel transmembrane domain"/>
    <property type="match status" value="1"/>
</dbReference>
<keyword evidence="9" id="KW-1185">Reference proteome</keyword>
<dbReference type="CDD" id="cd18989">
    <property type="entry name" value="LGIC_ECD_cation"/>
    <property type="match status" value="1"/>
</dbReference>
<dbReference type="InterPro" id="IPR036719">
    <property type="entry name" value="Neuro-gated_channel_TM_sf"/>
</dbReference>
<reference evidence="8" key="2">
    <citation type="journal article" date="2023" name="Science">
        <title>Genomic signatures of disease resistance in endangered staghorn corals.</title>
        <authorList>
            <person name="Vollmer S.V."/>
            <person name="Selwyn J.D."/>
            <person name="Despard B.A."/>
            <person name="Roesel C.L."/>
        </authorList>
    </citation>
    <scope>NUCLEOTIDE SEQUENCE</scope>
    <source>
        <strain evidence="8">K2</strain>
    </source>
</reference>
<feature type="transmembrane region" description="Helical" evidence="5">
    <location>
        <begin position="308"/>
        <end position="330"/>
    </location>
</feature>
<evidence type="ECO:0000256" key="5">
    <source>
        <dbReference type="RuleBase" id="RU000687"/>
    </source>
</evidence>
<dbReference type="PRINTS" id="PR00252">
    <property type="entry name" value="NRIONCHANNEL"/>
</dbReference>
<dbReference type="CDD" id="cd19051">
    <property type="entry name" value="LGIC_TM_cation"/>
    <property type="match status" value="1"/>
</dbReference>
<evidence type="ECO:0000256" key="4">
    <source>
        <dbReference type="ARBA" id="ARBA00023136"/>
    </source>
</evidence>
<dbReference type="GO" id="GO:0005230">
    <property type="term" value="F:extracellular ligand-gated monoatomic ion channel activity"/>
    <property type="evidence" value="ECO:0007669"/>
    <property type="project" value="InterPro"/>
</dbReference>
<dbReference type="GO" id="GO:0004888">
    <property type="term" value="F:transmembrane signaling receptor activity"/>
    <property type="evidence" value="ECO:0007669"/>
    <property type="project" value="InterPro"/>
</dbReference>
<dbReference type="PANTHER" id="PTHR18945">
    <property type="entry name" value="NEUROTRANSMITTER GATED ION CHANNEL"/>
    <property type="match status" value="1"/>
</dbReference>
<dbReference type="InterPro" id="IPR006201">
    <property type="entry name" value="Neur_channel"/>
</dbReference>
<feature type="domain" description="Neurotransmitter-gated ion-channel ligand-binding" evidence="6">
    <location>
        <begin position="29"/>
        <end position="243"/>
    </location>
</feature>
<feature type="transmembrane region" description="Helical" evidence="5">
    <location>
        <begin position="275"/>
        <end position="296"/>
    </location>
</feature>
<dbReference type="InterPro" id="IPR006029">
    <property type="entry name" value="Neurotrans-gated_channel_TM"/>
</dbReference>
<evidence type="ECO:0000256" key="1">
    <source>
        <dbReference type="ARBA" id="ARBA00004141"/>
    </source>
</evidence>
<evidence type="ECO:0000259" key="6">
    <source>
        <dbReference type="Pfam" id="PF02931"/>
    </source>
</evidence>
<feature type="transmembrane region" description="Helical" evidence="5">
    <location>
        <begin position="423"/>
        <end position="443"/>
    </location>
</feature>
<dbReference type="Pfam" id="PF02931">
    <property type="entry name" value="Neur_chan_LBD"/>
    <property type="match status" value="1"/>
</dbReference>
<accession>A0AAD9V8U4</accession>
<evidence type="ECO:0000256" key="3">
    <source>
        <dbReference type="ARBA" id="ARBA00022989"/>
    </source>
</evidence>
<dbReference type="InterPro" id="IPR018000">
    <property type="entry name" value="Neurotransmitter_ion_chnl_CS"/>
</dbReference>
<dbReference type="SUPFAM" id="SSF90112">
    <property type="entry name" value="Neurotransmitter-gated ion-channel transmembrane pore"/>
    <property type="match status" value="1"/>
</dbReference>
<feature type="transmembrane region" description="Helical" evidence="5">
    <location>
        <begin position="245"/>
        <end position="269"/>
    </location>
</feature>
<dbReference type="InterPro" id="IPR006202">
    <property type="entry name" value="Neur_chan_lig-bd"/>
</dbReference>
<proteinExistence type="inferred from homology"/>
<sequence>MESVASYRALMGFISLTAIVFEINCEHFEKTLIEDLLMNYNNEVRPVENRSQVLIVTVGVQPYRLLRMDEIEQLIRMSMWYRLSWEDSALSWKPDRYGNITRINLPVDVIWTPPVGLLNSLDSGVALLFSGGEDVLDNQVQVEFNGHVRLLLPAVLSISCIMDMSMYPFDTQRCNLRFGTWAYTTDDLAFKADVETSALAQSKENFSSSAGWNVLQYRAIETKGNNNEESPSVTFTIELQRQTTYYIVILLLPCFSNVMLTLLVFLLPPETGERIAVGINTLFTMWVNYLRALNAMPKSPHLPAFCKFYYFVMFECVCAIAVSCLVISFFHMNVNIDQPVWVKTHILDRMVHLVFLHKSVRYRLKTAEKLKKEAEMFRSRFEGKSYPKITIGLNLFVDNSLKDFETFWRQEEWKLVSLVLERFFTYFFLFSVLMSFFVFAVTVR</sequence>
<organism evidence="8 9">
    <name type="scientific">Acropora cervicornis</name>
    <name type="common">Staghorn coral</name>
    <dbReference type="NCBI Taxonomy" id="6130"/>
    <lineage>
        <taxon>Eukaryota</taxon>
        <taxon>Metazoa</taxon>
        <taxon>Cnidaria</taxon>
        <taxon>Anthozoa</taxon>
        <taxon>Hexacorallia</taxon>
        <taxon>Scleractinia</taxon>
        <taxon>Astrocoeniina</taxon>
        <taxon>Acroporidae</taxon>
        <taxon>Acropora</taxon>
    </lineage>
</organism>
<name>A0AAD9V8U4_ACRCE</name>
<dbReference type="EMBL" id="JARQWQ010000019">
    <property type="protein sequence ID" value="KAK2565561.1"/>
    <property type="molecule type" value="Genomic_DNA"/>
</dbReference>
<keyword evidence="3 5" id="KW-1133">Transmembrane helix</keyword>
<comment type="caution">
    <text evidence="8">The sequence shown here is derived from an EMBL/GenBank/DDBJ whole genome shotgun (WGS) entry which is preliminary data.</text>
</comment>
<dbReference type="Proteomes" id="UP001249851">
    <property type="component" value="Unassembled WGS sequence"/>
</dbReference>
<dbReference type="FunFam" id="2.70.170.10:FF:000028">
    <property type="entry name" value="AcetylCholine Receptor"/>
    <property type="match status" value="1"/>
</dbReference>
<dbReference type="PROSITE" id="PS00236">
    <property type="entry name" value="NEUROTR_ION_CHANNEL"/>
    <property type="match status" value="1"/>
</dbReference>
<comment type="similarity">
    <text evidence="5">Belongs to the ligand-gated ion channel (TC 1.A.9) family.</text>
</comment>
<feature type="domain" description="Neurotransmitter-gated ion-channel transmembrane" evidence="7">
    <location>
        <begin position="250"/>
        <end position="364"/>
    </location>
</feature>
<dbReference type="InterPro" id="IPR038050">
    <property type="entry name" value="Neuro_actylchol_rec"/>
</dbReference>
<comment type="subcellular location">
    <subcellularLocation>
        <location evidence="1">Membrane</location>
        <topology evidence="1">Multi-pass membrane protein</topology>
    </subcellularLocation>
</comment>
<dbReference type="AlphaFoldDB" id="A0AAD9V8U4"/>
<dbReference type="GO" id="GO:0016020">
    <property type="term" value="C:membrane"/>
    <property type="evidence" value="ECO:0007669"/>
    <property type="project" value="UniProtKB-SubCell"/>
</dbReference>
<dbReference type="Pfam" id="PF02932">
    <property type="entry name" value="Neur_chan_memb"/>
    <property type="match status" value="1"/>
</dbReference>
<keyword evidence="2 5" id="KW-0812">Transmembrane</keyword>
<evidence type="ECO:0000313" key="8">
    <source>
        <dbReference type="EMBL" id="KAK2565561.1"/>
    </source>
</evidence>
<evidence type="ECO:0000259" key="7">
    <source>
        <dbReference type="Pfam" id="PF02932"/>
    </source>
</evidence>
<keyword evidence="5" id="KW-0407">Ion channel</keyword>
<keyword evidence="4 5" id="KW-0472">Membrane</keyword>
<dbReference type="InterPro" id="IPR036734">
    <property type="entry name" value="Neur_chan_lig-bd_sf"/>
</dbReference>
<protein>
    <submittedName>
        <fullName evidence="8">Neuronal acetylcholine receptor subunit alpha-9</fullName>
    </submittedName>
</protein>